<dbReference type="Pfam" id="PF14100">
    <property type="entry name" value="DUF6807"/>
    <property type="match status" value="1"/>
</dbReference>
<comment type="caution">
    <text evidence="1">The sequence shown here is derived from an EMBL/GenBank/DDBJ whole genome shotgun (WGS) entry which is preliminary data.</text>
</comment>
<gene>
    <name evidence="1" type="ORF">V3C41_06445</name>
</gene>
<evidence type="ECO:0000313" key="1">
    <source>
        <dbReference type="EMBL" id="MEO3940707.1"/>
    </source>
</evidence>
<evidence type="ECO:0000313" key="2">
    <source>
        <dbReference type="Proteomes" id="UP001448614"/>
    </source>
</evidence>
<dbReference type="EMBL" id="JBBMFV010000004">
    <property type="protein sequence ID" value="MEO3940707.1"/>
    <property type="molecule type" value="Genomic_DNA"/>
</dbReference>
<proteinExistence type="predicted"/>
<dbReference type="Proteomes" id="UP001448614">
    <property type="component" value="Unassembled WGS sequence"/>
</dbReference>
<dbReference type="InterPro" id="IPR029475">
    <property type="entry name" value="DUF6807"/>
</dbReference>
<reference evidence="1 2" key="1">
    <citation type="journal article" date="2024" name="Appl. Microbiol. Biotechnol.">
        <title>Biosynthetic gene clusters with biotechnological applications in novel Antarctic isolates from Actinomycetota.</title>
        <authorList>
            <person name="Bruna P."/>
            <person name="Nunez-Montero K."/>
            <person name="Contreras M.J."/>
            <person name="Leal K."/>
            <person name="Garcia M."/>
            <person name="Abanto M."/>
            <person name="Barrientos L."/>
        </authorList>
    </citation>
    <scope>NUCLEOTIDE SEQUENCE [LARGE SCALE GENOMIC DNA]</scope>
    <source>
        <strain evidence="1 2">Se16.17</strain>
    </source>
</reference>
<dbReference type="RefSeq" id="WP_347782137.1">
    <property type="nucleotide sequence ID" value="NZ_JBBMFV010000004.1"/>
</dbReference>
<sequence>MESFHLNGACVMQENAGQDLPGIVAPRPYLHPIRTMTGVGLTEAAPEDHPHHLGLSLAFSDLNGSNFWGGSTYTQNGPEILPNHGRQIASGWEHRAGQTEAGSAEGTITWISHSNEAVASEQRSYLYGEHPAPSTWSLSFTSVIRPAGSVEQLSVSSSAVKGRAGAGYGGIFWRFPVGDAPSHVLCSSGAGAGAAHGSLSPWLVVGLRHQGQDASVILAQDSSQLRPWFVRTEGYIGAGPAVAWDKAASADRDNPLILSLHAVIHDGAVSTSSHAQELLQQHFHFSNSPDRTP</sequence>
<name>A0ABV0GQN5_PAENI</name>
<accession>A0ABV0GQN5</accession>
<protein>
    <submittedName>
        <fullName evidence="1">DUF6807 family protein</fullName>
    </submittedName>
</protein>
<organism evidence="1 2">
    <name type="scientific">Paenarthrobacter nicotinovorans</name>
    <name type="common">Arthrobacter nicotinovorans</name>
    <dbReference type="NCBI Taxonomy" id="29320"/>
    <lineage>
        <taxon>Bacteria</taxon>
        <taxon>Bacillati</taxon>
        <taxon>Actinomycetota</taxon>
        <taxon>Actinomycetes</taxon>
        <taxon>Micrococcales</taxon>
        <taxon>Micrococcaceae</taxon>
        <taxon>Paenarthrobacter</taxon>
    </lineage>
</organism>
<keyword evidence="2" id="KW-1185">Reference proteome</keyword>